<evidence type="ECO:0000313" key="2">
    <source>
        <dbReference type="EMBL" id="KAF3008536.1"/>
    </source>
</evidence>
<reference evidence="2" key="1">
    <citation type="submission" date="2019-04" db="EMBL/GenBank/DDBJ databases">
        <title>Sequencing of skin fungus with MAO and IRED activity.</title>
        <authorList>
            <person name="Marsaioli A.J."/>
            <person name="Bonatto J.M.C."/>
            <person name="Reis Junior O."/>
        </authorList>
    </citation>
    <scope>NUCLEOTIDE SEQUENCE</scope>
    <source>
        <strain evidence="2">30M1</strain>
    </source>
</reference>
<feature type="compositionally biased region" description="Low complexity" evidence="1">
    <location>
        <begin position="24"/>
        <end position="35"/>
    </location>
</feature>
<protein>
    <submittedName>
        <fullName evidence="2">Uncharacterized protein</fullName>
    </submittedName>
</protein>
<dbReference type="AlphaFoldDB" id="A0A9P4TL82"/>
<name>A0A9P4TL82_CURKU</name>
<feature type="compositionally biased region" description="Low complexity" evidence="1">
    <location>
        <begin position="64"/>
        <end position="92"/>
    </location>
</feature>
<comment type="caution">
    <text evidence="2">The sequence shown here is derived from an EMBL/GenBank/DDBJ whole genome shotgun (WGS) entry which is preliminary data.</text>
</comment>
<feature type="compositionally biased region" description="Polar residues" evidence="1">
    <location>
        <begin position="36"/>
        <end position="51"/>
    </location>
</feature>
<proteinExistence type="predicted"/>
<gene>
    <name evidence="2" type="ORF">E8E13_006451</name>
</gene>
<organism evidence="2 3">
    <name type="scientific">Curvularia kusanoi</name>
    <name type="common">Cochliobolus kusanoi</name>
    <dbReference type="NCBI Taxonomy" id="90978"/>
    <lineage>
        <taxon>Eukaryota</taxon>
        <taxon>Fungi</taxon>
        <taxon>Dikarya</taxon>
        <taxon>Ascomycota</taxon>
        <taxon>Pezizomycotina</taxon>
        <taxon>Dothideomycetes</taxon>
        <taxon>Pleosporomycetidae</taxon>
        <taxon>Pleosporales</taxon>
        <taxon>Pleosporineae</taxon>
        <taxon>Pleosporaceae</taxon>
        <taxon>Curvularia</taxon>
    </lineage>
</organism>
<dbReference type="EMBL" id="SWKU01000003">
    <property type="protein sequence ID" value="KAF3008536.1"/>
    <property type="molecule type" value="Genomic_DNA"/>
</dbReference>
<evidence type="ECO:0000313" key="3">
    <source>
        <dbReference type="Proteomes" id="UP000801428"/>
    </source>
</evidence>
<dbReference type="Proteomes" id="UP000801428">
    <property type="component" value="Unassembled WGS sequence"/>
</dbReference>
<keyword evidence="3" id="KW-1185">Reference proteome</keyword>
<feature type="region of interest" description="Disordered" evidence="1">
    <location>
        <begin position="14"/>
        <end position="106"/>
    </location>
</feature>
<sequence length="313" mass="34383">MGHVAVIKTVKEDATQQHVSVESAATTTQAAPITPNDTPESTMTDANTTKFPQVVEPIQPDPTPSSHNAPTAPPAAAETSTITSSPTTKSPPAASPEPEEDPYASLAPDTPLAIQITNPSAFPIQRLREVQAQYQPSTHITNMLCHKTPSGPITQVTADVQDGSVNHLLIRDPRIIRALGLTGPAFDTIHFDSAKLRLDETFNVRIFPGQKERDLDAWIVAELVSARHAYLVWLDERGSADPKAAPYAAEAKAIARLTERRWPDVMREIEGVWRLEHGEDGSEYRENRRRYLGEDPTYPEGAEENRVVRSMFG</sequence>
<dbReference type="OrthoDB" id="3795350at2759"/>
<evidence type="ECO:0000256" key="1">
    <source>
        <dbReference type="SAM" id="MobiDB-lite"/>
    </source>
</evidence>
<accession>A0A9P4TL82</accession>